<dbReference type="Pfam" id="PF02920">
    <property type="entry name" value="Integrase_DNA"/>
    <property type="match status" value="1"/>
</dbReference>
<evidence type="ECO:0000259" key="1">
    <source>
        <dbReference type="Pfam" id="PF02920"/>
    </source>
</evidence>
<gene>
    <name evidence="2" type="ORF">EBB54_09595</name>
</gene>
<name>A0A3R8KTK3_9FIRM</name>
<dbReference type="EMBL" id="RHJS01000002">
    <property type="protein sequence ID" value="RRK31583.1"/>
    <property type="molecule type" value="Genomic_DNA"/>
</dbReference>
<dbReference type="InterPro" id="IPR004191">
    <property type="entry name" value="Integrase_Tn916-type_DNA-bd_N"/>
</dbReference>
<proteinExistence type="predicted"/>
<organism evidence="2 3">
    <name type="scientific">Schaedlerella arabinosiphila</name>
    <dbReference type="NCBI Taxonomy" id="2044587"/>
    <lineage>
        <taxon>Bacteria</taxon>
        <taxon>Bacillati</taxon>
        <taxon>Bacillota</taxon>
        <taxon>Clostridia</taxon>
        <taxon>Lachnospirales</taxon>
        <taxon>Lachnospiraceae</taxon>
        <taxon>Schaedlerella</taxon>
    </lineage>
</organism>
<evidence type="ECO:0000313" key="2">
    <source>
        <dbReference type="EMBL" id="RRK31583.1"/>
    </source>
</evidence>
<dbReference type="Proteomes" id="UP000274920">
    <property type="component" value="Unassembled WGS sequence"/>
</dbReference>
<protein>
    <recommendedName>
        <fullName evidence="1">Integrase Tn916-type N-terminal DNA binding domain-containing protein</fullName>
    </recommendedName>
</protein>
<dbReference type="RefSeq" id="WP_125127223.1">
    <property type="nucleotide sequence ID" value="NZ_CASCYM010000118.1"/>
</dbReference>
<dbReference type="GO" id="GO:0003677">
    <property type="term" value="F:DNA binding"/>
    <property type="evidence" value="ECO:0007669"/>
    <property type="project" value="InterPro"/>
</dbReference>
<dbReference type="AlphaFoldDB" id="A0A3R8KTK3"/>
<reference evidence="2" key="1">
    <citation type="submission" date="2018-10" db="EMBL/GenBank/DDBJ databases">
        <title>Schaedlerella arabinophila gen. nov. sp. nov., isolated from the mouse intestinal tract and comparative analysis with the genome of the closely related altered Schaedler flora strain ASF502.</title>
        <authorList>
            <person name="Miyake S."/>
            <person name="Soh M."/>
            <person name="Seedorf H."/>
        </authorList>
    </citation>
    <scope>NUCLEOTIDE SEQUENCE [LARGE SCALE GENOMIC DNA]</scope>
    <source>
        <strain evidence="2">DSM 106076</strain>
    </source>
</reference>
<keyword evidence="3" id="KW-1185">Reference proteome</keyword>
<accession>A0A3R8KTK3</accession>
<evidence type="ECO:0000313" key="3">
    <source>
        <dbReference type="Proteomes" id="UP000274920"/>
    </source>
</evidence>
<dbReference type="GO" id="GO:0008907">
    <property type="term" value="F:integrase activity"/>
    <property type="evidence" value="ECO:0007669"/>
    <property type="project" value="InterPro"/>
</dbReference>
<feature type="domain" description="Integrase Tn916-type N-terminal DNA binding" evidence="1">
    <location>
        <begin position="1"/>
        <end position="21"/>
    </location>
</feature>
<dbReference type="Gene3D" id="3.30.160.60">
    <property type="entry name" value="Classic Zinc Finger"/>
    <property type="match status" value="1"/>
</dbReference>
<dbReference type="SUPFAM" id="SSF54171">
    <property type="entry name" value="DNA-binding domain"/>
    <property type="match status" value="1"/>
</dbReference>
<comment type="caution">
    <text evidence="2">The sequence shown here is derived from an EMBL/GenBank/DDBJ whole genome shotgun (WGS) entry which is preliminary data.</text>
</comment>
<dbReference type="InterPro" id="IPR016177">
    <property type="entry name" value="DNA-bd_dom_sf"/>
</dbReference>
<sequence length="34" mass="4239">MSEKRKDNKGRILRTGESQRKIIMKLFYLRRRTE</sequence>